<evidence type="ECO:0000313" key="3">
    <source>
        <dbReference type="Proteomes" id="UP000441557"/>
    </source>
</evidence>
<evidence type="ECO:0000256" key="1">
    <source>
        <dbReference type="SAM" id="Phobius"/>
    </source>
</evidence>
<dbReference type="EMBL" id="WJMZ01000017">
    <property type="protein sequence ID" value="MRG84646.1"/>
    <property type="molecule type" value="Genomic_DNA"/>
</dbReference>
<protein>
    <submittedName>
        <fullName evidence="2">Uncharacterized protein</fullName>
    </submittedName>
</protein>
<reference evidence="2 3" key="1">
    <citation type="submission" date="2019-11" db="EMBL/GenBank/DDBJ databases">
        <title>Draft genome sequence of 12 host-associated Lactobacillus reuteri rodent strains.</title>
        <authorList>
            <person name="Zhang S."/>
            <person name="Ozcam M."/>
            <person name="Van Pijkeren J.P."/>
        </authorList>
    </citation>
    <scope>NUCLEOTIDE SEQUENCE [LARGE SCALE GENOMIC DNA]</scope>
    <source>
        <strain evidence="2 3">L1604-1</strain>
    </source>
</reference>
<feature type="transmembrane region" description="Helical" evidence="1">
    <location>
        <begin position="7"/>
        <end position="23"/>
    </location>
</feature>
<dbReference type="RefSeq" id="WP_153706766.1">
    <property type="nucleotide sequence ID" value="NZ_MBLQ01000091.1"/>
</dbReference>
<keyword evidence="1" id="KW-1133">Transmembrane helix</keyword>
<dbReference type="Proteomes" id="UP000441557">
    <property type="component" value="Unassembled WGS sequence"/>
</dbReference>
<name>A0AB36AGR2_LIMRT</name>
<comment type="caution">
    <text evidence="2">The sequence shown here is derived from an EMBL/GenBank/DDBJ whole genome shotgun (WGS) entry which is preliminary data.</text>
</comment>
<gene>
    <name evidence="2" type="ORF">GIX80_09725</name>
</gene>
<accession>A0AB36AGR2</accession>
<dbReference type="AlphaFoldDB" id="A0AB36AGR2"/>
<evidence type="ECO:0000313" key="2">
    <source>
        <dbReference type="EMBL" id="MRG84646.1"/>
    </source>
</evidence>
<proteinExistence type="predicted"/>
<keyword evidence="1" id="KW-0472">Membrane</keyword>
<organism evidence="2 3">
    <name type="scientific">Limosilactobacillus reuteri</name>
    <name type="common">Lactobacillus reuteri</name>
    <dbReference type="NCBI Taxonomy" id="1598"/>
    <lineage>
        <taxon>Bacteria</taxon>
        <taxon>Bacillati</taxon>
        <taxon>Bacillota</taxon>
        <taxon>Bacilli</taxon>
        <taxon>Lactobacillales</taxon>
        <taxon>Lactobacillaceae</taxon>
        <taxon>Limosilactobacillus</taxon>
    </lineage>
</organism>
<keyword evidence="1" id="KW-0812">Transmembrane</keyword>
<sequence length="53" mass="6011">MKSNLQLILTTNILLAFFNVLLINNHPTLAKVLDVLIMASLFLELAKVFREGR</sequence>